<sequence>MYRSSRNPKMASPPVRSVSAPLPAKGSSWGGGLLLRPVCSVSESGVALQPMIHVLCGFSHGSYFILFYHYYCDSFLAQTTRDRPPAVIPMTGARGRRKVEPVLHLRPTTVDRWYHVDGDGSWMISEASAETHLDEV</sequence>
<dbReference type="EMBL" id="GL385397">
    <property type="protein sequence ID" value="EJT76471.1"/>
    <property type="molecule type" value="Genomic_DNA"/>
</dbReference>
<dbReference type="HOGENOM" id="CLU_1875570_0_0_1"/>
<name>J3NYN8_GAET3</name>
<reference evidence="2" key="3">
    <citation type="submission" date="2010-09" db="EMBL/GenBank/DDBJ databases">
        <title>Annotation of Gaeumannomyces graminis var. tritici R3-111a-1.</title>
        <authorList>
            <consortium name="The Broad Institute Genome Sequencing Platform"/>
            <person name="Ma L.-J."/>
            <person name="Dead R."/>
            <person name="Young S.K."/>
            <person name="Zeng Q."/>
            <person name="Gargeya S."/>
            <person name="Fitzgerald M."/>
            <person name="Haas B."/>
            <person name="Abouelleil A."/>
            <person name="Alvarado L."/>
            <person name="Arachchi H.M."/>
            <person name="Berlin A."/>
            <person name="Brown A."/>
            <person name="Chapman S.B."/>
            <person name="Chen Z."/>
            <person name="Dunbar C."/>
            <person name="Freedman E."/>
            <person name="Gearin G."/>
            <person name="Gellesch M."/>
            <person name="Goldberg J."/>
            <person name="Griggs A."/>
            <person name="Gujja S."/>
            <person name="Heiman D."/>
            <person name="Howarth C."/>
            <person name="Larson L."/>
            <person name="Lui A."/>
            <person name="MacDonald P.J.P."/>
            <person name="Mehta T."/>
            <person name="Montmayeur A."/>
            <person name="Murphy C."/>
            <person name="Neiman D."/>
            <person name="Pearson M."/>
            <person name="Priest M."/>
            <person name="Roberts A."/>
            <person name="Saif S."/>
            <person name="Shea T."/>
            <person name="Shenoy N."/>
            <person name="Sisk P."/>
            <person name="Stolte C."/>
            <person name="Sykes S."/>
            <person name="Yandava C."/>
            <person name="Wortman J."/>
            <person name="Nusbaum C."/>
            <person name="Birren B."/>
        </authorList>
    </citation>
    <scope>NUCLEOTIDE SEQUENCE</scope>
    <source>
        <strain evidence="2">R3-111a-1</strain>
    </source>
</reference>
<feature type="region of interest" description="Disordered" evidence="1">
    <location>
        <begin position="1"/>
        <end position="23"/>
    </location>
</feature>
<keyword evidence="4" id="KW-1185">Reference proteome</keyword>
<evidence type="ECO:0000313" key="2">
    <source>
        <dbReference type="EMBL" id="EJT76471.1"/>
    </source>
</evidence>
<dbReference type="AlphaFoldDB" id="J3NYN8"/>
<reference evidence="3" key="4">
    <citation type="journal article" date="2015" name="G3 (Bethesda)">
        <title>Genome sequences of three phytopathogenic species of the Magnaporthaceae family of fungi.</title>
        <authorList>
            <person name="Okagaki L.H."/>
            <person name="Nunes C.C."/>
            <person name="Sailsbery J."/>
            <person name="Clay B."/>
            <person name="Brown D."/>
            <person name="John T."/>
            <person name="Oh Y."/>
            <person name="Young N."/>
            <person name="Fitzgerald M."/>
            <person name="Haas B.J."/>
            <person name="Zeng Q."/>
            <person name="Young S."/>
            <person name="Adiconis X."/>
            <person name="Fan L."/>
            <person name="Levin J.Z."/>
            <person name="Mitchell T.K."/>
            <person name="Okubara P.A."/>
            <person name="Farman M.L."/>
            <person name="Kohn L.M."/>
            <person name="Birren B."/>
            <person name="Ma L.-J."/>
            <person name="Dean R.A."/>
        </authorList>
    </citation>
    <scope>NUCLEOTIDE SEQUENCE</scope>
    <source>
        <strain evidence="3">R3-111a-1</strain>
    </source>
</reference>
<dbReference type="Proteomes" id="UP000006039">
    <property type="component" value="Unassembled WGS sequence"/>
</dbReference>
<gene>
    <name evidence="3" type="primary">20346848</name>
    <name evidence="2" type="ORF">GGTG_06390</name>
</gene>
<dbReference type="GeneID" id="20346848"/>
<reference evidence="4" key="1">
    <citation type="submission" date="2010-07" db="EMBL/GenBank/DDBJ databases">
        <title>The genome sequence of Gaeumannomyces graminis var. tritici strain R3-111a-1.</title>
        <authorList>
            <consortium name="The Broad Institute Genome Sequencing Platform"/>
            <person name="Ma L.-J."/>
            <person name="Dead R."/>
            <person name="Young S."/>
            <person name="Zeng Q."/>
            <person name="Koehrsen M."/>
            <person name="Alvarado L."/>
            <person name="Berlin A."/>
            <person name="Chapman S.B."/>
            <person name="Chen Z."/>
            <person name="Freedman E."/>
            <person name="Gellesch M."/>
            <person name="Goldberg J."/>
            <person name="Griggs A."/>
            <person name="Gujja S."/>
            <person name="Heilman E.R."/>
            <person name="Heiman D."/>
            <person name="Hepburn T."/>
            <person name="Howarth C."/>
            <person name="Jen D."/>
            <person name="Larson L."/>
            <person name="Mehta T."/>
            <person name="Neiman D."/>
            <person name="Pearson M."/>
            <person name="Roberts A."/>
            <person name="Saif S."/>
            <person name="Shea T."/>
            <person name="Shenoy N."/>
            <person name="Sisk P."/>
            <person name="Stolte C."/>
            <person name="Sykes S."/>
            <person name="Walk T."/>
            <person name="White J."/>
            <person name="Yandava C."/>
            <person name="Haas B."/>
            <person name="Nusbaum C."/>
            <person name="Birren B."/>
        </authorList>
    </citation>
    <scope>NUCLEOTIDE SEQUENCE [LARGE SCALE GENOMIC DNA]</scope>
    <source>
        <strain evidence="4">R3-111a-1</strain>
    </source>
</reference>
<dbReference type="VEuPathDB" id="FungiDB:GGTG_06390"/>
<evidence type="ECO:0000313" key="3">
    <source>
        <dbReference type="EnsemblFungi" id="EJT76471"/>
    </source>
</evidence>
<reference evidence="3" key="5">
    <citation type="submission" date="2018-04" db="UniProtKB">
        <authorList>
            <consortium name="EnsemblFungi"/>
        </authorList>
    </citation>
    <scope>IDENTIFICATION</scope>
    <source>
        <strain evidence="3">R3-111a-1</strain>
    </source>
</reference>
<organism evidence="2">
    <name type="scientific">Gaeumannomyces tritici (strain R3-111a-1)</name>
    <name type="common">Wheat and barley take-all root rot fungus</name>
    <name type="synonym">Gaeumannomyces graminis var. tritici</name>
    <dbReference type="NCBI Taxonomy" id="644352"/>
    <lineage>
        <taxon>Eukaryota</taxon>
        <taxon>Fungi</taxon>
        <taxon>Dikarya</taxon>
        <taxon>Ascomycota</taxon>
        <taxon>Pezizomycotina</taxon>
        <taxon>Sordariomycetes</taxon>
        <taxon>Sordariomycetidae</taxon>
        <taxon>Magnaporthales</taxon>
        <taxon>Magnaporthaceae</taxon>
        <taxon>Gaeumannomyces</taxon>
    </lineage>
</organism>
<accession>J3NYN8</accession>
<evidence type="ECO:0000313" key="4">
    <source>
        <dbReference type="Proteomes" id="UP000006039"/>
    </source>
</evidence>
<proteinExistence type="predicted"/>
<dbReference type="RefSeq" id="XP_009222471.1">
    <property type="nucleotide sequence ID" value="XM_009224207.1"/>
</dbReference>
<dbReference type="EnsemblFungi" id="EJT76471">
    <property type="protein sequence ID" value="EJT76471"/>
    <property type="gene ID" value="GGTG_06390"/>
</dbReference>
<reference evidence="2" key="2">
    <citation type="submission" date="2010-07" db="EMBL/GenBank/DDBJ databases">
        <authorList>
            <consortium name="The Broad Institute Genome Sequencing Platform"/>
            <consortium name="Broad Institute Genome Sequencing Center for Infectious Disease"/>
            <person name="Ma L.-J."/>
            <person name="Dead R."/>
            <person name="Young S."/>
            <person name="Zeng Q."/>
            <person name="Koehrsen M."/>
            <person name="Alvarado L."/>
            <person name="Berlin A."/>
            <person name="Chapman S.B."/>
            <person name="Chen Z."/>
            <person name="Freedman E."/>
            <person name="Gellesch M."/>
            <person name="Goldberg J."/>
            <person name="Griggs A."/>
            <person name="Gujja S."/>
            <person name="Heilman E.R."/>
            <person name="Heiman D."/>
            <person name="Hepburn T."/>
            <person name="Howarth C."/>
            <person name="Jen D."/>
            <person name="Larson L."/>
            <person name="Mehta T."/>
            <person name="Neiman D."/>
            <person name="Pearson M."/>
            <person name="Roberts A."/>
            <person name="Saif S."/>
            <person name="Shea T."/>
            <person name="Shenoy N."/>
            <person name="Sisk P."/>
            <person name="Stolte C."/>
            <person name="Sykes S."/>
            <person name="Walk T."/>
            <person name="White J."/>
            <person name="Yandava C."/>
            <person name="Haas B."/>
            <person name="Nusbaum C."/>
            <person name="Birren B."/>
        </authorList>
    </citation>
    <scope>NUCLEOTIDE SEQUENCE</scope>
    <source>
        <strain evidence="2">R3-111a-1</strain>
    </source>
</reference>
<protein>
    <submittedName>
        <fullName evidence="2 3">Uncharacterized protein</fullName>
    </submittedName>
</protein>
<evidence type="ECO:0000256" key="1">
    <source>
        <dbReference type="SAM" id="MobiDB-lite"/>
    </source>
</evidence>